<organism evidence="1 2">
    <name type="scientific">Mycteria americana</name>
    <name type="common">Wood stork</name>
    <dbReference type="NCBI Taxonomy" id="33587"/>
    <lineage>
        <taxon>Eukaryota</taxon>
        <taxon>Metazoa</taxon>
        <taxon>Chordata</taxon>
        <taxon>Craniata</taxon>
        <taxon>Vertebrata</taxon>
        <taxon>Euteleostomi</taxon>
        <taxon>Archelosauria</taxon>
        <taxon>Archosauria</taxon>
        <taxon>Dinosauria</taxon>
        <taxon>Saurischia</taxon>
        <taxon>Theropoda</taxon>
        <taxon>Coelurosauria</taxon>
        <taxon>Aves</taxon>
        <taxon>Neognathae</taxon>
        <taxon>Neoaves</taxon>
        <taxon>Aequornithes</taxon>
        <taxon>Ciconiiformes</taxon>
        <taxon>Ciconiidae</taxon>
        <taxon>Mycteria</taxon>
    </lineage>
</organism>
<accession>A0AAN7NQS9</accession>
<evidence type="ECO:0008006" key="3">
    <source>
        <dbReference type="Google" id="ProtNLM"/>
    </source>
</evidence>
<dbReference type="PANTHER" id="PTHR33332">
    <property type="entry name" value="REVERSE TRANSCRIPTASE DOMAIN-CONTAINING PROTEIN"/>
    <property type="match status" value="1"/>
</dbReference>
<reference evidence="1 2" key="1">
    <citation type="journal article" date="2023" name="J. Hered.">
        <title>Chromosome-level genome of the wood stork (Mycteria americana) provides insight into avian chromosome evolution.</title>
        <authorList>
            <person name="Flamio R. Jr."/>
            <person name="Ramstad K.M."/>
        </authorList>
    </citation>
    <scope>NUCLEOTIDE SEQUENCE [LARGE SCALE GENOMIC DNA]</scope>
    <source>
        <strain evidence="1">JAX WOST 10</strain>
    </source>
</reference>
<gene>
    <name evidence="1" type="ORF">QYF61_001411</name>
</gene>
<dbReference type="EMBL" id="JAUNZN010000009">
    <property type="protein sequence ID" value="KAK4815423.1"/>
    <property type="molecule type" value="Genomic_DNA"/>
</dbReference>
<sequence>MQGLNAPLASLLMTQTGSGAVDSPEGQEALQRDLDRLTHKTIINGTKFNKFKHWILHLGRSNAGTHIDWERKRGLGELVDSRLNVSQQCAPAAKRANRILGCFKHSITSRPKEGIIPLCSALVRPHLECRGQFWAPQLKKDVKVLECVQRRATKLVKGLEGMSCEEWPSTLGLSSWEKRRLRGDLIALYSFLRRGSGEGGAELFSLVPSDRTHGNGSKLHQERFRRGIRKHFFTERVVKHWNRLPREVVDAPSLSVFRRHLDNALNNTKEDGVRLFSVVPSDRTRGNGEKLKYRKYCLNRRKTFFPVRTTEHQKRLLREVVESPSLAIFKTQMDPVLGSLS</sequence>
<evidence type="ECO:0000313" key="1">
    <source>
        <dbReference type="EMBL" id="KAK4815423.1"/>
    </source>
</evidence>
<proteinExistence type="predicted"/>
<dbReference type="Proteomes" id="UP001333110">
    <property type="component" value="Unassembled WGS sequence"/>
</dbReference>
<name>A0AAN7NQS9_MYCAM</name>
<evidence type="ECO:0000313" key="2">
    <source>
        <dbReference type="Proteomes" id="UP001333110"/>
    </source>
</evidence>
<keyword evidence="2" id="KW-1185">Reference proteome</keyword>
<protein>
    <recommendedName>
        <fullName evidence="3">Reverse transcriptase</fullName>
    </recommendedName>
</protein>
<comment type="caution">
    <text evidence="1">The sequence shown here is derived from an EMBL/GenBank/DDBJ whole genome shotgun (WGS) entry which is preliminary data.</text>
</comment>
<dbReference type="AlphaFoldDB" id="A0AAN7NQS9"/>